<gene>
    <name evidence="2" type="ORF">BDW59DRAFT_154386</name>
</gene>
<keyword evidence="3" id="KW-1185">Reference proteome</keyword>
<evidence type="ECO:0000313" key="2">
    <source>
        <dbReference type="EMBL" id="KAL2814400.1"/>
    </source>
</evidence>
<name>A0ABR4HFY3_9EURO</name>
<evidence type="ECO:0000313" key="3">
    <source>
        <dbReference type="Proteomes" id="UP001610335"/>
    </source>
</evidence>
<dbReference type="EMBL" id="JBFXLS010000126">
    <property type="protein sequence ID" value="KAL2814400.1"/>
    <property type="molecule type" value="Genomic_DNA"/>
</dbReference>
<sequence>MDMDGNSIEAVYRPSTDIKSSSAGSMARSVVSQPALALLENGSVVSKASTVKSDAKSYASKAITTVDRRTPSEHGRSVVSTHEREIQKAPPLQTYVVHHHTTTQKSDDGTAAKTIVGTLIGAAAGAALAYAMSKGDSDTQQTTSASQYPPPQEFHQLRSSPSASPTPSQIQDYQGYRAIEAPPPRSTFSHAESRPPLTRSVTSKNPWASTVYDGTEFVPRGHNGSVYLEDVGRRASEGSIYNQNEIPIRAIEYPPGLDSQQYPADVSTLISSFREKSRISEKGSVYSTSTIKASKTHHSSHHSVTKSHHGSTASSTRTARQIPLPEGSAVSYGSYRSAAKSASRYDNDVDVDTHVTPDDSVSQVGDSRRSSHSHRTHHSHKSHTSKRSSKFDEPVRPSDSVSQVSSHASRMAQRTVKASGSIAGGTSKVGSKMSSSRGGSQAA</sequence>
<feature type="region of interest" description="Disordered" evidence="1">
    <location>
        <begin position="281"/>
        <end position="443"/>
    </location>
</feature>
<proteinExistence type="predicted"/>
<evidence type="ECO:0000256" key="1">
    <source>
        <dbReference type="SAM" id="MobiDB-lite"/>
    </source>
</evidence>
<dbReference type="PANTHER" id="PTHR35006">
    <property type="entry name" value="GLYOXALASE FAMILY PROTEIN (AFU_ORTHOLOGUE AFUA_5G14830)"/>
    <property type="match status" value="1"/>
</dbReference>
<reference evidence="2 3" key="1">
    <citation type="submission" date="2024-07" db="EMBL/GenBank/DDBJ databases">
        <title>Section-level genome sequencing and comparative genomics of Aspergillus sections Usti and Cavernicolus.</title>
        <authorList>
            <consortium name="Lawrence Berkeley National Laboratory"/>
            <person name="Nybo J.L."/>
            <person name="Vesth T.C."/>
            <person name="Theobald S."/>
            <person name="Frisvad J.C."/>
            <person name="Larsen T.O."/>
            <person name="Kjaerboelling I."/>
            <person name="Rothschild-Mancinelli K."/>
            <person name="Lyhne E.K."/>
            <person name="Kogle M.E."/>
            <person name="Barry K."/>
            <person name="Clum A."/>
            <person name="Na H."/>
            <person name="Ledsgaard L."/>
            <person name="Lin J."/>
            <person name="Lipzen A."/>
            <person name="Kuo A."/>
            <person name="Riley R."/>
            <person name="Mondo S."/>
            <person name="LaButti K."/>
            <person name="Haridas S."/>
            <person name="Pangalinan J."/>
            <person name="Salamov A.A."/>
            <person name="Simmons B.A."/>
            <person name="Magnuson J.K."/>
            <person name="Chen J."/>
            <person name="Drula E."/>
            <person name="Henrissat B."/>
            <person name="Wiebenga A."/>
            <person name="Lubbers R.J."/>
            <person name="Gomes A.C."/>
            <person name="Makela M.R."/>
            <person name="Stajich J."/>
            <person name="Grigoriev I.V."/>
            <person name="Mortensen U.H."/>
            <person name="De vries R.P."/>
            <person name="Baker S.E."/>
            <person name="Andersen M.R."/>
        </authorList>
    </citation>
    <scope>NUCLEOTIDE SEQUENCE [LARGE SCALE GENOMIC DNA]</scope>
    <source>
        <strain evidence="2 3">CBS 600.67</strain>
    </source>
</reference>
<feature type="compositionally biased region" description="Polar residues" evidence="1">
    <location>
        <begin position="428"/>
        <end position="443"/>
    </location>
</feature>
<feature type="region of interest" description="Disordered" evidence="1">
    <location>
        <begin position="62"/>
        <end position="86"/>
    </location>
</feature>
<feature type="compositionally biased region" description="Basic and acidic residues" evidence="1">
    <location>
        <begin position="66"/>
        <end position="86"/>
    </location>
</feature>
<dbReference type="PANTHER" id="PTHR35006:SF3">
    <property type="entry name" value="GLYOXALASE FAMILY PROTEIN (AFU_ORTHOLOGUE AFUA_3G06020)"/>
    <property type="match status" value="1"/>
</dbReference>
<feature type="compositionally biased region" description="Low complexity" evidence="1">
    <location>
        <begin position="331"/>
        <end position="342"/>
    </location>
</feature>
<organism evidence="2 3">
    <name type="scientific">Aspergillus cavernicola</name>
    <dbReference type="NCBI Taxonomy" id="176166"/>
    <lineage>
        <taxon>Eukaryota</taxon>
        <taxon>Fungi</taxon>
        <taxon>Dikarya</taxon>
        <taxon>Ascomycota</taxon>
        <taxon>Pezizomycotina</taxon>
        <taxon>Eurotiomycetes</taxon>
        <taxon>Eurotiomycetidae</taxon>
        <taxon>Eurotiales</taxon>
        <taxon>Aspergillaceae</taxon>
        <taxon>Aspergillus</taxon>
        <taxon>Aspergillus subgen. Nidulantes</taxon>
    </lineage>
</organism>
<accession>A0ABR4HFY3</accession>
<feature type="compositionally biased region" description="Polar residues" evidence="1">
    <location>
        <begin position="138"/>
        <end position="147"/>
    </location>
</feature>
<comment type="caution">
    <text evidence="2">The sequence shown here is derived from an EMBL/GenBank/DDBJ whole genome shotgun (WGS) entry which is preliminary data.</text>
</comment>
<dbReference type="Proteomes" id="UP001610335">
    <property type="component" value="Unassembled WGS sequence"/>
</dbReference>
<feature type="compositionally biased region" description="Low complexity" evidence="1">
    <location>
        <begin position="397"/>
        <end position="409"/>
    </location>
</feature>
<feature type="region of interest" description="Disordered" evidence="1">
    <location>
        <begin position="1"/>
        <end position="26"/>
    </location>
</feature>
<feature type="compositionally biased region" description="Basic and acidic residues" evidence="1">
    <location>
        <begin position="343"/>
        <end position="357"/>
    </location>
</feature>
<protein>
    <submittedName>
        <fullName evidence="2">Uncharacterized protein</fullName>
    </submittedName>
</protein>
<feature type="compositionally biased region" description="Basic residues" evidence="1">
    <location>
        <begin position="294"/>
        <end position="309"/>
    </location>
</feature>
<feature type="compositionally biased region" description="Basic residues" evidence="1">
    <location>
        <begin position="370"/>
        <end position="388"/>
    </location>
</feature>
<feature type="compositionally biased region" description="Polar residues" evidence="1">
    <location>
        <begin position="157"/>
        <end position="172"/>
    </location>
</feature>
<feature type="region of interest" description="Disordered" evidence="1">
    <location>
        <begin position="135"/>
        <end position="204"/>
    </location>
</feature>